<dbReference type="EMBL" id="JAAAID010003736">
    <property type="protein sequence ID" value="KAF9996111.1"/>
    <property type="molecule type" value="Genomic_DNA"/>
</dbReference>
<reference evidence="1" key="1">
    <citation type="journal article" date="2020" name="Fungal Divers.">
        <title>Resolving the Mortierellaceae phylogeny through synthesis of multi-gene phylogenetics and phylogenomics.</title>
        <authorList>
            <person name="Vandepol N."/>
            <person name="Liber J."/>
            <person name="Desiro A."/>
            <person name="Na H."/>
            <person name="Kennedy M."/>
            <person name="Barry K."/>
            <person name="Grigoriev I.V."/>
            <person name="Miller A.N."/>
            <person name="O'Donnell K."/>
            <person name="Stajich J.E."/>
            <person name="Bonito G."/>
        </authorList>
    </citation>
    <scope>NUCLEOTIDE SEQUENCE</scope>
    <source>
        <strain evidence="1">NRRL 2769</strain>
    </source>
</reference>
<evidence type="ECO:0000313" key="1">
    <source>
        <dbReference type="EMBL" id="KAF9996111.1"/>
    </source>
</evidence>
<dbReference type="AlphaFoldDB" id="A0A9P6MF07"/>
<name>A0A9P6MF07_9FUNG</name>
<feature type="non-terminal residue" evidence="1">
    <location>
        <position position="1"/>
    </location>
</feature>
<dbReference type="Proteomes" id="UP000703661">
    <property type="component" value="Unassembled WGS sequence"/>
</dbReference>
<accession>A0A9P6MF07</accession>
<organism evidence="1 2">
    <name type="scientific">Entomortierella chlamydospora</name>
    <dbReference type="NCBI Taxonomy" id="101097"/>
    <lineage>
        <taxon>Eukaryota</taxon>
        <taxon>Fungi</taxon>
        <taxon>Fungi incertae sedis</taxon>
        <taxon>Mucoromycota</taxon>
        <taxon>Mortierellomycotina</taxon>
        <taxon>Mortierellomycetes</taxon>
        <taxon>Mortierellales</taxon>
        <taxon>Mortierellaceae</taxon>
        <taxon>Entomortierella</taxon>
    </lineage>
</organism>
<sequence>KKKGCTHTRYRWGAFQPLQKLKVMPWFPFLSAPAAAAAVMESKVMNGKGSNGDQAS</sequence>
<protein>
    <submittedName>
        <fullName evidence="1">Uncharacterized protein</fullName>
    </submittedName>
</protein>
<proteinExistence type="predicted"/>
<gene>
    <name evidence="1" type="ORF">BGZ80_007342</name>
</gene>
<keyword evidence="2" id="KW-1185">Reference proteome</keyword>
<evidence type="ECO:0000313" key="2">
    <source>
        <dbReference type="Proteomes" id="UP000703661"/>
    </source>
</evidence>
<comment type="caution">
    <text evidence="1">The sequence shown here is derived from an EMBL/GenBank/DDBJ whole genome shotgun (WGS) entry which is preliminary data.</text>
</comment>